<dbReference type="InterPro" id="IPR036278">
    <property type="entry name" value="Sialidase_sf"/>
</dbReference>
<dbReference type="GO" id="GO:0009313">
    <property type="term" value="P:oligosaccharide catabolic process"/>
    <property type="evidence" value="ECO:0007669"/>
    <property type="project" value="TreeGrafter"/>
</dbReference>
<evidence type="ECO:0000256" key="2">
    <source>
        <dbReference type="ARBA" id="ARBA00009348"/>
    </source>
</evidence>
<evidence type="ECO:0000259" key="4">
    <source>
        <dbReference type="Pfam" id="PF13088"/>
    </source>
</evidence>
<dbReference type="Pfam" id="PF13088">
    <property type="entry name" value="BNR_2"/>
    <property type="match status" value="1"/>
</dbReference>
<comment type="catalytic activity">
    <reaction evidence="1">
        <text>Hydrolysis of alpha-(2-&gt;3)-, alpha-(2-&gt;6)-, alpha-(2-&gt;8)- glycosidic linkages of terminal sialic acid residues in oligosaccharides, glycoproteins, glycolipids, colominic acid and synthetic substrates.</text>
        <dbReference type="EC" id="3.2.1.18"/>
    </reaction>
</comment>
<dbReference type="Proteomes" id="UP000322327">
    <property type="component" value="Unassembled WGS sequence"/>
</dbReference>
<dbReference type="EC" id="3.2.1.18" evidence="3"/>
<dbReference type="GO" id="GO:0004308">
    <property type="term" value="F:exo-alpha-sialidase activity"/>
    <property type="evidence" value="ECO:0007669"/>
    <property type="project" value="UniProtKB-EC"/>
</dbReference>
<dbReference type="GO" id="GO:0005737">
    <property type="term" value="C:cytoplasm"/>
    <property type="evidence" value="ECO:0007669"/>
    <property type="project" value="TreeGrafter"/>
</dbReference>
<dbReference type="PANTHER" id="PTHR10628">
    <property type="entry name" value="SIALIDASE"/>
    <property type="match status" value="1"/>
</dbReference>
<sequence>MLFNKKFNFREEIMSQKTTKRVFTHKSKLFLVLASMILALSCKNPYGGEDSGSGGAGGGGNSGGQTITNKDGKVFPSWYLTEEQQQTPYIQGPTIVFKSRGGNVNTQIYHIPAIIVADNGNIVALGDNRHANSRDVGTKNGPIDIVYKISKDGGQTWSAEKTILPVSPNDDMTGINNKGDVSVFKCLSGKLVALAVSGGGFANGHNASTPSRMVMSKSLDNGENWTQWKEVGQDTVFNVMKTKNINRGFATSGRGTTLKSGRLATAMVGSTTGNLLNWVAYYLYSDDEGETWRLHPNMQTAQGTELLSEPKIVGELDDGKLLMSVRNGASKAGQQGHPRMYGVSADGGATWGTFDAPSSKRLGTWNNMLCGNVDSEAIIWTRAGEHDKTRILHLLTGPYFRRGMSFWVSVDGGRNFDKKLEILDTSSYPGKYTAGYNSIDVLGDGTVITLAEEYNTSNTKVGDSDYDLVFRRYNMKAITGEVYKTEWYKGIK</sequence>
<dbReference type="GO" id="GO:0006689">
    <property type="term" value="P:ganglioside catabolic process"/>
    <property type="evidence" value="ECO:0007669"/>
    <property type="project" value="TreeGrafter"/>
</dbReference>
<dbReference type="SUPFAM" id="SSF50939">
    <property type="entry name" value="Sialidases"/>
    <property type="match status" value="1"/>
</dbReference>
<dbReference type="InterPro" id="IPR011040">
    <property type="entry name" value="Sialidase"/>
</dbReference>
<feature type="domain" description="Sialidase" evidence="4">
    <location>
        <begin position="137"/>
        <end position="429"/>
    </location>
</feature>
<evidence type="ECO:0000313" key="6">
    <source>
        <dbReference type="Proteomes" id="UP000322327"/>
    </source>
</evidence>
<reference evidence="5 6" key="1">
    <citation type="journal article" date="1992" name="Lakartidningen">
        <title>[Penicillin V and not amoxicillin is the first choice preparation in acute otitis].</title>
        <authorList>
            <person name="Kamme C."/>
            <person name="Lundgren K."/>
            <person name="Prellner K."/>
        </authorList>
    </citation>
    <scope>NUCLEOTIDE SEQUENCE [LARGE SCALE GENOMIC DNA]</scope>
    <source>
        <strain evidence="5 6">PC3053II</strain>
    </source>
</reference>
<dbReference type="InterPro" id="IPR026856">
    <property type="entry name" value="Sialidase_fam"/>
</dbReference>
<comment type="caution">
    <text evidence="5">The sequence shown here is derived from an EMBL/GenBank/DDBJ whole genome shotgun (WGS) entry which is preliminary data.</text>
</comment>
<dbReference type="CDD" id="cd15482">
    <property type="entry name" value="Sialidase_non-viral"/>
    <property type="match status" value="1"/>
</dbReference>
<accession>A0A5C8FWC5</accession>
<dbReference type="GO" id="GO:0016020">
    <property type="term" value="C:membrane"/>
    <property type="evidence" value="ECO:0007669"/>
    <property type="project" value="TreeGrafter"/>
</dbReference>
<evidence type="ECO:0000256" key="3">
    <source>
        <dbReference type="ARBA" id="ARBA00012733"/>
    </source>
</evidence>
<gene>
    <name evidence="5" type="ORF">EPJ76_11140</name>
</gene>
<comment type="similarity">
    <text evidence="2">Belongs to the glycosyl hydrolase 33 family.</text>
</comment>
<dbReference type="Gene3D" id="2.120.10.10">
    <property type="match status" value="1"/>
</dbReference>
<protein>
    <recommendedName>
        <fullName evidence="3">exo-alpha-sialidase</fullName>
        <ecNumber evidence="3">3.2.1.18</ecNumber>
    </recommendedName>
</protein>
<name>A0A5C8FWC5_9SPIR</name>
<dbReference type="AlphaFoldDB" id="A0A5C8FWC5"/>
<evidence type="ECO:0000313" key="5">
    <source>
        <dbReference type="EMBL" id="TXJ53950.1"/>
    </source>
</evidence>
<evidence type="ECO:0000256" key="1">
    <source>
        <dbReference type="ARBA" id="ARBA00000427"/>
    </source>
</evidence>
<organism evidence="5 6">
    <name type="scientific">Brachyspira aalborgi</name>
    <dbReference type="NCBI Taxonomy" id="29522"/>
    <lineage>
        <taxon>Bacteria</taxon>
        <taxon>Pseudomonadati</taxon>
        <taxon>Spirochaetota</taxon>
        <taxon>Spirochaetia</taxon>
        <taxon>Brachyspirales</taxon>
        <taxon>Brachyspiraceae</taxon>
        <taxon>Brachyspira</taxon>
    </lineage>
</organism>
<dbReference type="EMBL" id="SAYI01000021">
    <property type="protein sequence ID" value="TXJ53950.1"/>
    <property type="molecule type" value="Genomic_DNA"/>
</dbReference>
<dbReference type="PANTHER" id="PTHR10628:SF30">
    <property type="entry name" value="EXO-ALPHA-SIALIDASE"/>
    <property type="match status" value="1"/>
</dbReference>
<proteinExistence type="inferred from homology"/>